<sequence length="285" mass="32052">MHGDNNQGIRKSPKRVITPARKEQNRLPNEFIMSQRQRERSQREKHIAQRPSTVRTLQPAPAPKNVQLTLADSSKDVGQSKQCLVPITLTLNYLFPSEIAPHPQNGAQNCDQFTSSLDSLDSNLLRDVMPLDLYRNTLELTHTTLLRACVHNAQSLGINIEDFFSYKCMSLCSPFYGPNTTISDDPQALVTVLSRPLTPAHLQPTLPQILFPHHPLLDLIPLPALRTRAIILAATAPTMLDSIELKRNIVEQGGIICEGEEPWDILSWVAKPWFMNKWRVLMGAS</sequence>
<proteinExistence type="predicted"/>
<dbReference type="EMBL" id="SPNV01000178">
    <property type="protein sequence ID" value="KAF5859101.1"/>
    <property type="molecule type" value="Genomic_DNA"/>
</dbReference>
<organism evidence="2 3">
    <name type="scientific">Petromyces alliaceus</name>
    <name type="common">Aspergillus alliaceus</name>
    <dbReference type="NCBI Taxonomy" id="209559"/>
    <lineage>
        <taxon>Eukaryota</taxon>
        <taxon>Fungi</taxon>
        <taxon>Dikarya</taxon>
        <taxon>Ascomycota</taxon>
        <taxon>Pezizomycotina</taxon>
        <taxon>Eurotiomycetes</taxon>
        <taxon>Eurotiomycetidae</taxon>
        <taxon>Eurotiales</taxon>
        <taxon>Aspergillaceae</taxon>
        <taxon>Aspergillus</taxon>
        <taxon>Aspergillus subgen. Circumdati</taxon>
    </lineage>
</organism>
<accession>A0A8H6A1W2</accession>
<protein>
    <submittedName>
        <fullName evidence="2">Uncharacterized protein</fullName>
    </submittedName>
</protein>
<dbReference type="Proteomes" id="UP000541154">
    <property type="component" value="Unassembled WGS sequence"/>
</dbReference>
<dbReference type="AlphaFoldDB" id="A0A8H6A1W2"/>
<reference evidence="2 3" key="1">
    <citation type="submission" date="2019-04" db="EMBL/GenBank/DDBJ databases">
        <title>Aspergillus burnettii sp. nov., novel species from soil in southeast Queensland.</title>
        <authorList>
            <person name="Gilchrist C.L.M."/>
            <person name="Pitt J.I."/>
            <person name="Lange L."/>
            <person name="Lacey H.J."/>
            <person name="Vuong D."/>
            <person name="Midgley D.J."/>
            <person name="Greenfield P."/>
            <person name="Bradbury M."/>
            <person name="Lacey E."/>
            <person name="Busk P.K."/>
            <person name="Pilgaard B."/>
            <person name="Chooi Y.H."/>
            <person name="Piggott A.M."/>
        </authorList>
    </citation>
    <scope>NUCLEOTIDE SEQUENCE [LARGE SCALE GENOMIC DNA]</scope>
    <source>
        <strain evidence="2 3">FRR 5400</strain>
    </source>
</reference>
<evidence type="ECO:0000313" key="2">
    <source>
        <dbReference type="EMBL" id="KAF5859101.1"/>
    </source>
</evidence>
<dbReference type="PANTHER" id="PTHR38116:SF8">
    <property type="entry name" value="BZIP DOMAIN-CONTAINING PROTEIN"/>
    <property type="match status" value="1"/>
</dbReference>
<feature type="region of interest" description="Disordered" evidence="1">
    <location>
        <begin position="1"/>
        <end position="62"/>
    </location>
</feature>
<evidence type="ECO:0000256" key="1">
    <source>
        <dbReference type="SAM" id="MobiDB-lite"/>
    </source>
</evidence>
<evidence type="ECO:0000313" key="3">
    <source>
        <dbReference type="Proteomes" id="UP000541154"/>
    </source>
</evidence>
<gene>
    <name evidence="2" type="ORF">ETB97_003287</name>
</gene>
<dbReference type="PANTHER" id="PTHR38116">
    <property type="entry name" value="CHROMOSOME 7, WHOLE GENOME SHOTGUN SEQUENCE"/>
    <property type="match status" value="1"/>
</dbReference>
<name>A0A8H6A1W2_PETAA</name>
<keyword evidence="3" id="KW-1185">Reference proteome</keyword>
<comment type="caution">
    <text evidence="2">The sequence shown here is derived from an EMBL/GenBank/DDBJ whole genome shotgun (WGS) entry which is preliminary data.</text>
</comment>
<feature type="compositionally biased region" description="Basic and acidic residues" evidence="1">
    <location>
        <begin position="36"/>
        <end position="47"/>
    </location>
</feature>